<accession>A0A0D1XHU3</accession>
<feature type="chain" id="PRO_5038208525" description="DUF302 domain-containing protein" evidence="2">
    <location>
        <begin position="23"/>
        <end position="178"/>
    </location>
</feature>
<dbReference type="EMBL" id="LGUG01000004">
    <property type="protein sequence ID" value="KON97953.1"/>
    <property type="molecule type" value="Genomic_DNA"/>
</dbReference>
<dbReference type="EMBL" id="FNED01000001">
    <property type="protein sequence ID" value="SDH99556.1"/>
    <property type="molecule type" value="Genomic_DNA"/>
</dbReference>
<feature type="signal peptide" evidence="2">
    <location>
        <begin position="1"/>
        <end position="22"/>
    </location>
</feature>
<dbReference type="GeneID" id="42308093"/>
<feature type="region of interest" description="Disordered" evidence="1">
    <location>
        <begin position="32"/>
        <end position="58"/>
    </location>
</feature>
<protein>
    <recommendedName>
        <fullName evidence="7">DUF302 domain-containing protein</fullName>
    </recommendedName>
</protein>
<evidence type="ECO:0008006" key="7">
    <source>
        <dbReference type="Google" id="ProtNLM"/>
    </source>
</evidence>
<dbReference type="OrthoDB" id="2655886at2"/>
<dbReference type="RefSeq" id="WP_043067885.1">
    <property type="nucleotide sequence ID" value="NZ_BJOA01000024.1"/>
</dbReference>
<feature type="compositionally biased region" description="Low complexity" evidence="1">
    <location>
        <begin position="38"/>
        <end position="53"/>
    </location>
</feature>
<organism evidence="3 5">
    <name type="scientific">Aneurinibacillus migulanus</name>
    <name type="common">Bacillus migulanus</name>
    <dbReference type="NCBI Taxonomy" id="47500"/>
    <lineage>
        <taxon>Bacteria</taxon>
        <taxon>Bacillati</taxon>
        <taxon>Bacillota</taxon>
        <taxon>Bacilli</taxon>
        <taxon>Bacillales</taxon>
        <taxon>Paenibacillaceae</taxon>
        <taxon>Aneurinibacillus group</taxon>
        <taxon>Aneurinibacillus</taxon>
    </lineage>
</organism>
<sequence length="178" mass="19648">MKLSRKLAAFVLSLGIIGAASASIFTQPDVRADDSALPEQPAQQTASAPATEQNSEPVASDTYANEAMGFSLRLPDLWIGNYTVEQVEKNIDGFPAVIFSNPKHSFELMEIVKIPVHVWQSEGYDESLYMKLTEQNGTVYAALFPSETLYEGDQEVTEITNMLNGMFQQIKTTFSVTQ</sequence>
<keyword evidence="2" id="KW-0732">Signal</keyword>
<evidence type="ECO:0000313" key="4">
    <source>
        <dbReference type="EMBL" id="SDH99556.1"/>
    </source>
</evidence>
<evidence type="ECO:0000256" key="2">
    <source>
        <dbReference type="SAM" id="SignalP"/>
    </source>
</evidence>
<evidence type="ECO:0000313" key="6">
    <source>
        <dbReference type="Proteomes" id="UP000182836"/>
    </source>
</evidence>
<proteinExistence type="predicted"/>
<name>A0A0D1XHU3_ANEMI</name>
<dbReference type="Proteomes" id="UP000037269">
    <property type="component" value="Unassembled WGS sequence"/>
</dbReference>
<evidence type="ECO:0000313" key="5">
    <source>
        <dbReference type="Proteomes" id="UP000037269"/>
    </source>
</evidence>
<dbReference type="Proteomes" id="UP000182836">
    <property type="component" value="Unassembled WGS sequence"/>
</dbReference>
<dbReference type="PATRIC" id="fig|47500.8.peg.3238"/>
<evidence type="ECO:0000313" key="3">
    <source>
        <dbReference type="EMBL" id="KON97953.1"/>
    </source>
</evidence>
<reference evidence="3 5" key="1">
    <citation type="submission" date="2015-07" db="EMBL/GenBank/DDBJ databases">
        <title>Fjat-14205 dsm 2895.</title>
        <authorList>
            <person name="Liu B."/>
            <person name="Wang J."/>
            <person name="Zhu Y."/>
            <person name="Liu G."/>
            <person name="Chen Q."/>
            <person name="Chen Z."/>
            <person name="Lan J."/>
            <person name="Che J."/>
            <person name="Ge C."/>
            <person name="Shi H."/>
            <person name="Pan Z."/>
            <person name="Liu X."/>
        </authorList>
    </citation>
    <scope>NUCLEOTIDE SEQUENCE [LARGE SCALE GENOMIC DNA]</scope>
    <source>
        <strain evidence="3 5">DSM 2895</strain>
    </source>
</reference>
<gene>
    <name evidence="3" type="ORF">AF333_23500</name>
    <name evidence="4" type="ORF">SAMN04487909_101171</name>
</gene>
<reference evidence="4 6" key="2">
    <citation type="submission" date="2016-10" db="EMBL/GenBank/DDBJ databases">
        <authorList>
            <person name="de Groot N.N."/>
        </authorList>
    </citation>
    <scope>NUCLEOTIDE SEQUENCE [LARGE SCALE GENOMIC DNA]</scope>
    <source>
        <strain evidence="4 6">DSM 2895</strain>
    </source>
</reference>
<keyword evidence="5" id="KW-1185">Reference proteome</keyword>
<evidence type="ECO:0000256" key="1">
    <source>
        <dbReference type="SAM" id="MobiDB-lite"/>
    </source>
</evidence>
<dbReference type="AlphaFoldDB" id="A0A0D1XHU3"/>